<dbReference type="STRING" id="1073574.GOARA_091_00200"/>
<dbReference type="EMBL" id="BAEE01000091">
    <property type="protein sequence ID" value="GAB11902.1"/>
    <property type="molecule type" value="Genomic_DNA"/>
</dbReference>
<accession>G7H7S7</accession>
<comment type="similarity">
    <text evidence="2">Belongs to the EccD/Snm4 family.</text>
</comment>
<feature type="transmembrane region" description="Helical" evidence="7">
    <location>
        <begin position="434"/>
        <end position="451"/>
    </location>
</feature>
<evidence type="ECO:0000256" key="6">
    <source>
        <dbReference type="ARBA" id="ARBA00023136"/>
    </source>
</evidence>
<dbReference type="AlphaFoldDB" id="G7H7S7"/>
<dbReference type="NCBIfam" id="TIGR03920">
    <property type="entry name" value="T7SS_EccD"/>
    <property type="match status" value="1"/>
</dbReference>
<comment type="caution">
    <text evidence="9">The sequence shown here is derived from an EMBL/GenBank/DDBJ whole genome shotgun (WGS) entry which is preliminary data.</text>
</comment>
<proteinExistence type="inferred from homology"/>
<dbReference type="RefSeq" id="WP_007323976.1">
    <property type="nucleotide sequence ID" value="NZ_BAEE01000091.1"/>
</dbReference>
<dbReference type="PIRSF" id="PIRSF017804">
    <property type="entry name" value="Secretion_EccD1"/>
    <property type="match status" value="1"/>
</dbReference>
<keyword evidence="10" id="KW-1185">Reference proteome</keyword>
<keyword evidence="5 7" id="KW-1133">Transmembrane helix</keyword>
<evidence type="ECO:0000256" key="1">
    <source>
        <dbReference type="ARBA" id="ARBA00004651"/>
    </source>
</evidence>
<reference evidence="9 10" key="1">
    <citation type="submission" date="2011-11" db="EMBL/GenBank/DDBJ databases">
        <title>Whole genome shotgun sequence of Gordonia araii NBRC 100433.</title>
        <authorList>
            <person name="Yoshida Y."/>
            <person name="Hosoyama A."/>
            <person name="Tsuchikane K."/>
            <person name="Katsumata H."/>
            <person name="Yamazaki S."/>
            <person name="Fujita N."/>
        </authorList>
    </citation>
    <scope>NUCLEOTIDE SEQUENCE [LARGE SCALE GENOMIC DNA]</scope>
    <source>
        <strain evidence="9 10">NBRC 100433</strain>
    </source>
</reference>
<dbReference type="InterPro" id="IPR024962">
    <property type="entry name" value="YukD-like"/>
</dbReference>
<gene>
    <name evidence="9" type="ORF">GOARA_091_00200</name>
</gene>
<dbReference type="InterPro" id="IPR006707">
    <property type="entry name" value="T7SS_EccD"/>
</dbReference>
<evidence type="ECO:0000313" key="10">
    <source>
        <dbReference type="Proteomes" id="UP000035088"/>
    </source>
</evidence>
<feature type="transmembrane region" description="Helical" evidence="7">
    <location>
        <begin position="471"/>
        <end position="494"/>
    </location>
</feature>
<sequence>MPVSDPLADLDQSASGADPELTRISVLGGNTQLDIGLPGSVPISSLLADLVALIESRNPDLTERENEAHTDVTRHHWVLGRVGADPIDSSRTLDEAGVVDGDLLVLRSVDSREAPVLFDDVIDAVAQLNSTNFPSWTVATARTMGYCVAMIACVLAGVALLFTRAHTDAWWPGFAAVGAGIAFLVAAIITARYYRDSTTATVLCTCAQPLVFAGAMVLTPGSYGAPHLLFGAAASLLTAVIAYRTTGAGPMVHAAVITGAILGIGATGISALWHTEPVNIGAGMAAVGFLLVATAARFTILLARLPLPPVPTAGAPIDPIEEDVRPTIEGIGAIGAMALPSAGALERRAKTANAYLSGILIGATGIAGIGAFLAADPTNGFQWKSGALAIIIAIVLARRGRAYSDVTQAAVLIGGGALTFAALMIGYATSSTTGALTAFGLLVGLAILGAVTRVIGDGEGFSPVAKRTGEIIEYILVGLIVPLAFWVMDVYGYVRDL</sequence>
<feature type="transmembrane region" description="Helical" evidence="7">
    <location>
        <begin position="280"/>
        <end position="303"/>
    </location>
</feature>
<evidence type="ECO:0000256" key="7">
    <source>
        <dbReference type="SAM" id="Phobius"/>
    </source>
</evidence>
<dbReference type="Gene3D" id="3.10.20.90">
    <property type="entry name" value="Phosphatidylinositol 3-kinase Catalytic Subunit, Chain A, domain 1"/>
    <property type="match status" value="1"/>
</dbReference>
<evidence type="ECO:0000313" key="9">
    <source>
        <dbReference type="EMBL" id="GAB11902.1"/>
    </source>
</evidence>
<evidence type="ECO:0000256" key="2">
    <source>
        <dbReference type="ARBA" id="ARBA00006162"/>
    </source>
</evidence>
<feature type="transmembrane region" description="Helical" evidence="7">
    <location>
        <begin position="381"/>
        <end position="397"/>
    </location>
</feature>
<protein>
    <recommendedName>
        <fullName evidence="8">EccD-like transmembrane domain-containing protein</fullName>
    </recommendedName>
</protein>
<keyword evidence="3" id="KW-1003">Cell membrane</keyword>
<evidence type="ECO:0000256" key="5">
    <source>
        <dbReference type="ARBA" id="ARBA00022989"/>
    </source>
</evidence>
<feature type="transmembrane region" description="Helical" evidence="7">
    <location>
        <begin position="409"/>
        <end position="428"/>
    </location>
</feature>
<feature type="transmembrane region" description="Helical" evidence="7">
    <location>
        <begin position="354"/>
        <end position="375"/>
    </location>
</feature>
<feature type="transmembrane region" description="Helical" evidence="7">
    <location>
        <begin position="143"/>
        <end position="163"/>
    </location>
</feature>
<feature type="transmembrane region" description="Helical" evidence="7">
    <location>
        <begin position="224"/>
        <end position="243"/>
    </location>
</feature>
<feature type="transmembrane region" description="Helical" evidence="7">
    <location>
        <begin position="255"/>
        <end position="274"/>
    </location>
</feature>
<dbReference type="InterPro" id="IPR044049">
    <property type="entry name" value="EccD_transm"/>
</dbReference>
<comment type="subcellular location">
    <subcellularLocation>
        <location evidence="1">Cell membrane</location>
        <topology evidence="1">Multi-pass membrane protein</topology>
    </subcellularLocation>
</comment>
<dbReference type="Pfam" id="PF08817">
    <property type="entry name" value="YukD"/>
    <property type="match status" value="1"/>
</dbReference>
<feature type="domain" description="EccD-like transmembrane" evidence="8">
    <location>
        <begin position="141"/>
        <end position="497"/>
    </location>
</feature>
<name>G7H7S7_9ACTN</name>
<keyword evidence="6 7" id="KW-0472">Membrane</keyword>
<keyword evidence="4 7" id="KW-0812">Transmembrane</keyword>
<evidence type="ECO:0000256" key="4">
    <source>
        <dbReference type="ARBA" id="ARBA00022692"/>
    </source>
</evidence>
<dbReference type="OrthoDB" id="4515685at2"/>
<dbReference type="GO" id="GO:0005886">
    <property type="term" value="C:plasma membrane"/>
    <property type="evidence" value="ECO:0007669"/>
    <property type="project" value="UniProtKB-SubCell"/>
</dbReference>
<dbReference type="Pfam" id="PF19053">
    <property type="entry name" value="EccD"/>
    <property type="match status" value="1"/>
</dbReference>
<evidence type="ECO:0000256" key="3">
    <source>
        <dbReference type="ARBA" id="ARBA00022475"/>
    </source>
</evidence>
<feature type="transmembrane region" description="Helical" evidence="7">
    <location>
        <begin position="169"/>
        <end position="191"/>
    </location>
</feature>
<organism evidence="9 10">
    <name type="scientific">Gordonia araii NBRC 100433</name>
    <dbReference type="NCBI Taxonomy" id="1073574"/>
    <lineage>
        <taxon>Bacteria</taxon>
        <taxon>Bacillati</taxon>
        <taxon>Actinomycetota</taxon>
        <taxon>Actinomycetes</taxon>
        <taxon>Mycobacteriales</taxon>
        <taxon>Gordoniaceae</taxon>
        <taxon>Gordonia</taxon>
    </lineage>
</organism>
<dbReference type="Proteomes" id="UP000035088">
    <property type="component" value="Unassembled WGS sequence"/>
</dbReference>
<evidence type="ECO:0000259" key="8">
    <source>
        <dbReference type="Pfam" id="PF19053"/>
    </source>
</evidence>